<dbReference type="GO" id="GO:0000155">
    <property type="term" value="F:phosphorelay sensor kinase activity"/>
    <property type="evidence" value="ECO:0007669"/>
    <property type="project" value="InterPro"/>
</dbReference>
<dbReference type="EMBL" id="CP133548">
    <property type="protein sequence ID" value="WMS85929.1"/>
    <property type="molecule type" value="Genomic_DNA"/>
</dbReference>
<comment type="subcellular location">
    <subcellularLocation>
        <location evidence="2">Cell membrane</location>
    </subcellularLocation>
</comment>
<dbReference type="GO" id="GO:0004016">
    <property type="term" value="F:adenylate cyclase activity"/>
    <property type="evidence" value="ECO:0007669"/>
    <property type="project" value="UniProtKB-ARBA"/>
</dbReference>
<proteinExistence type="predicted"/>
<dbReference type="Proteomes" id="UP001239782">
    <property type="component" value="Chromosome"/>
</dbReference>
<dbReference type="PROSITE" id="PS50110">
    <property type="entry name" value="RESPONSE_REGULATORY"/>
    <property type="match status" value="1"/>
</dbReference>
<dbReference type="SMART" id="SM00044">
    <property type="entry name" value="CYCc"/>
    <property type="match status" value="1"/>
</dbReference>
<name>A0AA51X5L5_9GAMM</name>
<evidence type="ECO:0000259" key="15">
    <source>
        <dbReference type="PROSITE" id="PS50110"/>
    </source>
</evidence>
<accession>A0AA51X5L5</accession>
<keyword evidence="8" id="KW-0418">Kinase</keyword>
<dbReference type="KEGG" id="plei:Q9312_11940"/>
<dbReference type="SUPFAM" id="SSF63829">
    <property type="entry name" value="Calcium-dependent phosphotriesterase"/>
    <property type="match status" value="3"/>
</dbReference>
<dbReference type="Pfam" id="PF07494">
    <property type="entry name" value="Reg_prop"/>
    <property type="match status" value="10"/>
</dbReference>
<dbReference type="RefSeq" id="WP_309201081.1">
    <property type="nucleotide sequence ID" value="NZ_CP133548.1"/>
</dbReference>
<evidence type="ECO:0000259" key="16">
    <source>
        <dbReference type="PROSITE" id="PS50125"/>
    </source>
</evidence>
<dbReference type="PRINTS" id="PR00344">
    <property type="entry name" value="BCTRLSENSOR"/>
</dbReference>
<dbReference type="SUPFAM" id="SSF52172">
    <property type="entry name" value="CheY-like"/>
    <property type="match status" value="1"/>
</dbReference>
<evidence type="ECO:0000256" key="6">
    <source>
        <dbReference type="ARBA" id="ARBA00022679"/>
    </source>
</evidence>
<keyword evidence="7" id="KW-0547">Nucleotide-binding</keyword>
<dbReference type="Pfam" id="PF00072">
    <property type="entry name" value="Response_reg"/>
    <property type="match status" value="1"/>
</dbReference>
<protein>
    <recommendedName>
        <fullName evidence="3">histidine kinase</fullName>
        <ecNumber evidence="3">2.7.13.3</ecNumber>
    </recommendedName>
</protein>
<keyword evidence="13" id="KW-0812">Transmembrane</keyword>
<dbReference type="InterPro" id="IPR036097">
    <property type="entry name" value="HisK_dim/P_sf"/>
</dbReference>
<dbReference type="SMART" id="SM00387">
    <property type="entry name" value="HATPase_c"/>
    <property type="match status" value="1"/>
</dbReference>
<evidence type="ECO:0000259" key="14">
    <source>
        <dbReference type="PROSITE" id="PS50109"/>
    </source>
</evidence>
<dbReference type="InterPro" id="IPR011110">
    <property type="entry name" value="Reg_prop"/>
</dbReference>
<dbReference type="CDD" id="cd07302">
    <property type="entry name" value="CHD"/>
    <property type="match status" value="1"/>
</dbReference>
<dbReference type="InterPro" id="IPR015943">
    <property type="entry name" value="WD40/YVTN_repeat-like_dom_sf"/>
</dbReference>
<dbReference type="InterPro" id="IPR013783">
    <property type="entry name" value="Ig-like_fold"/>
</dbReference>
<evidence type="ECO:0000256" key="8">
    <source>
        <dbReference type="ARBA" id="ARBA00022777"/>
    </source>
</evidence>
<organism evidence="17 18">
    <name type="scientific">Pleionea litopenaei</name>
    <dbReference type="NCBI Taxonomy" id="3070815"/>
    <lineage>
        <taxon>Bacteria</taxon>
        <taxon>Pseudomonadati</taxon>
        <taxon>Pseudomonadota</taxon>
        <taxon>Gammaproteobacteria</taxon>
        <taxon>Oceanospirillales</taxon>
        <taxon>Pleioneaceae</taxon>
        <taxon>Pleionea</taxon>
    </lineage>
</organism>
<keyword evidence="4" id="KW-1003">Cell membrane</keyword>
<dbReference type="CDD" id="cd17574">
    <property type="entry name" value="REC_OmpR"/>
    <property type="match status" value="1"/>
</dbReference>
<dbReference type="InterPro" id="IPR011006">
    <property type="entry name" value="CheY-like_superfamily"/>
</dbReference>
<dbReference type="SUPFAM" id="SSF55073">
    <property type="entry name" value="Nucleotide cyclase"/>
    <property type="match status" value="1"/>
</dbReference>
<feature type="domain" description="Histidine kinase" evidence="14">
    <location>
        <begin position="863"/>
        <end position="1081"/>
    </location>
</feature>
<dbReference type="SUPFAM" id="SSF47384">
    <property type="entry name" value="Homodimeric domain of signal transducing histidine kinase"/>
    <property type="match status" value="1"/>
</dbReference>
<dbReference type="GO" id="GO:0005886">
    <property type="term" value="C:plasma membrane"/>
    <property type="evidence" value="ECO:0007669"/>
    <property type="project" value="UniProtKB-SubCell"/>
</dbReference>
<dbReference type="Gene3D" id="2.130.10.10">
    <property type="entry name" value="YVTN repeat-like/Quinoprotein amine dehydrogenase"/>
    <property type="match status" value="4"/>
</dbReference>
<dbReference type="FunFam" id="3.30.565.10:FF:000023">
    <property type="entry name" value="PAS domain-containing sensor histidine kinase"/>
    <property type="match status" value="1"/>
</dbReference>
<dbReference type="InterPro" id="IPR011123">
    <property type="entry name" value="Y_Y_Y"/>
</dbReference>
<dbReference type="InterPro" id="IPR003661">
    <property type="entry name" value="HisK_dim/P_dom"/>
</dbReference>
<sequence>MNFKFSLNQYRIQTAQIVPILLFVCLLLTITGVKANDYLEKLSFNHINSSDGLPQNTVSAMLQDQHGFLWIGTHDGLHKYDGYEFTSYKYDSKNSNSLSSNVITALLEDSNGMLWVGTAQGGLNRLDPKTGIATRFTASASDFSSLSHNQVTSLHLDQQKRLWIGTFNGLNLYQPDTKNFVHFYHNPLDGQSIPNGSVSAITSDGKEGLFVATTDMLSWFDTEQLAFHRFDKQDSPTRINALYLDEDNSLWIGTQLDGLYHLINNNYDFRQFAHSRNNSRSLSSNNVQTIMRDSKGNLWVGTEQGGLNLKPRASNEFYHFQRNAADNHSLSINDVWTLLEDQSGQIWIGTAGGGLNKTTPYFQNFSRLQHSPFDSNSLSHNFVWNIAQDGEGILWIATLNGIDRYDPTTQSYQHYNEFYDQDGKQISNRITTIAIDQDGIIWFGNQQGQVAKFNPQTDRKKAQVFDRSGFIHGSFSNNRIRMITSDRMNNIWVATDEGLALLNHEDGSIIEDFRYASVGELGTSAVYTMFQDDQGIMWFGTWDSGLQRYDPEFRQTLTFRNNSDNDLSLSDDTVRSIYQDNQGNLWIGTYNGLNLLRHQDRINGNFVFYSFTEKDGLPNNSVYGIIADDSGYLWLSTNKGLSRFNPDTQKFKNFTNIDGLPADEFNGNAVLKSQTGLLYFGSVSGVAVINPNGISESQFKPTKVITEIQVNGRQVLEPQKWYPMTSLELEHFQNNLQLKFSALDLQTPQRISYAYRLLPYETEWRNVTGKNTAIYGNLSSGKYQFQFKSTNSDEIWFDDSYNLDLIIHPPIWATWWAYSLYLALLISVISFYIYRHAKKLKEQQEINEHLLRVDKLKDEFLANTSHELRTPLNGIIGIAESLREGIAGPLNDKTQGHLNLIIDSGKRLAHQVNEILDFKKLRHHGLLLSKGPVDLRVAAKVVINLLKPLAEEKQLQLTNSLPQFLPPVLADENRLRQILYNLLGNAIKYTDEGFIELTARIVEGRIEICVKDSGIGIASDKLKVIFKPFEQLEYAGKSLKSGTGLGLAVTRQLIELHDGQIWVKSKEKLGSSFFFTLPICDEQDAIGSKPIMAEPSIMTPALKPMKPALIEQPSPSQQQAHILIVDDDALNRQVLSDFLTMHNYRVSEAIDGQEAVECIQKEQFDLVILDVMMPRMSGFEATEKIRQSFSLLELPILLLSAKNQPEDINTGLSIGANDYISKPIDRSILMARVSNLLLLRRVFHAQEESLRLKAMEQTCDQLGRYFPRQLVERIVDGKDFKDIQPERRCISVLFADLVGFTEFSDRFEPETVTDVLNEFLSTMSRIISQHNGLLNEVLGDGLVVLFGALEHLDKESQAIQAAQLAIEMQESIKQLAEKWRATGLDQSLQLRIGIHQSYVTLGNFGSDEMIVFRAVGSGVNLAARIQSLCEPGDVLVSYPIFAQAESQFDFDLVDEFNFKGFNHSHRIYKMR</sequence>
<dbReference type="InterPro" id="IPR001789">
    <property type="entry name" value="Sig_transdc_resp-reg_receiver"/>
</dbReference>
<dbReference type="PROSITE" id="PS50125">
    <property type="entry name" value="GUANYLATE_CYCLASE_2"/>
    <property type="match status" value="1"/>
</dbReference>
<feature type="domain" description="Response regulatory" evidence="15">
    <location>
        <begin position="1121"/>
        <end position="1237"/>
    </location>
</feature>
<dbReference type="Gene3D" id="2.60.40.10">
    <property type="entry name" value="Immunoglobulins"/>
    <property type="match status" value="1"/>
</dbReference>
<dbReference type="CDD" id="cd16922">
    <property type="entry name" value="HATPase_EvgS-ArcB-TorS-like"/>
    <property type="match status" value="1"/>
</dbReference>
<keyword evidence="5 12" id="KW-0597">Phosphoprotein</keyword>
<dbReference type="SMART" id="SM00448">
    <property type="entry name" value="REC"/>
    <property type="match status" value="1"/>
</dbReference>
<dbReference type="InterPro" id="IPR036890">
    <property type="entry name" value="HATPase_C_sf"/>
</dbReference>
<dbReference type="InterPro" id="IPR029787">
    <property type="entry name" value="Nucleotide_cyclase"/>
</dbReference>
<dbReference type="Pfam" id="PF02518">
    <property type="entry name" value="HATPase_c"/>
    <property type="match status" value="1"/>
</dbReference>
<gene>
    <name evidence="17" type="ORF">Q9312_11940</name>
</gene>
<keyword evidence="11 13" id="KW-0472">Membrane</keyword>
<dbReference type="InterPro" id="IPR001054">
    <property type="entry name" value="A/G_cyclase"/>
</dbReference>
<dbReference type="EC" id="2.7.13.3" evidence="3"/>
<comment type="catalytic activity">
    <reaction evidence="1">
        <text>ATP + protein L-histidine = ADP + protein N-phospho-L-histidine.</text>
        <dbReference type="EC" id="2.7.13.3"/>
    </reaction>
</comment>
<dbReference type="GO" id="GO:0009190">
    <property type="term" value="P:cyclic nucleotide biosynthetic process"/>
    <property type="evidence" value="ECO:0007669"/>
    <property type="project" value="InterPro"/>
</dbReference>
<dbReference type="CDD" id="cd00082">
    <property type="entry name" value="HisKA"/>
    <property type="match status" value="1"/>
</dbReference>
<keyword evidence="18" id="KW-1185">Reference proteome</keyword>
<reference evidence="17 18" key="1">
    <citation type="submission" date="2023-08" db="EMBL/GenBank/DDBJ databases">
        <title>Pleionea litopenaei sp. nov., isolated from stomach of juvenile Litopenaeus vannamei.</title>
        <authorList>
            <person name="Rho A.M."/>
            <person name="Hwang C.Y."/>
        </authorList>
    </citation>
    <scope>NUCLEOTIDE SEQUENCE [LARGE SCALE GENOMIC DNA]</scope>
    <source>
        <strain evidence="17 18">HL-JVS1</strain>
    </source>
</reference>
<dbReference type="Gene3D" id="3.30.565.10">
    <property type="entry name" value="Histidine kinase-like ATPase, C-terminal domain"/>
    <property type="match status" value="1"/>
</dbReference>
<dbReference type="Gene3D" id="1.10.287.130">
    <property type="match status" value="1"/>
</dbReference>
<dbReference type="Pfam" id="PF00512">
    <property type="entry name" value="HisKA"/>
    <property type="match status" value="1"/>
</dbReference>
<dbReference type="SMART" id="SM00388">
    <property type="entry name" value="HisKA"/>
    <property type="match status" value="1"/>
</dbReference>
<keyword evidence="10" id="KW-0902">Two-component regulatory system</keyword>
<evidence type="ECO:0000256" key="2">
    <source>
        <dbReference type="ARBA" id="ARBA00004236"/>
    </source>
</evidence>
<dbReference type="Pfam" id="PF00211">
    <property type="entry name" value="Guanylate_cyc"/>
    <property type="match status" value="1"/>
</dbReference>
<evidence type="ECO:0000256" key="7">
    <source>
        <dbReference type="ARBA" id="ARBA00022741"/>
    </source>
</evidence>
<dbReference type="Gene3D" id="3.30.70.1230">
    <property type="entry name" value="Nucleotide cyclase"/>
    <property type="match status" value="1"/>
</dbReference>
<dbReference type="SUPFAM" id="SSF55874">
    <property type="entry name" value="ATPase domain of HSP90 chaperone/DNA topoisomerase II/histidine kinase"/>
    <property type="match status" value="1"/>
</dbReference>
<evidence type="ECO:0000256" key="13">
    <source>
        <dbReference type="SAM" id="Phobius"/>
    </source>
</evidence>
<evidence type="ECO:0000256" key="5">
    <source>
        <dbReference type="ARBA" id="ARBA00022553"/>
    </source>
</evidence>
<evidence type="ECO:0000256" key="12">
    <source>
        <dbReference type="PROSITE-ProRule" id="PRU00169"/>
    </source>
</evidence>
<keyword evidence="6" id="KW-0808">Transferase</keyword>
<evidence type="ECO:0000256" key="9">
    <source>
        <dbReference type="ARBA" id="ARBA00022840"/>
    </source>
</evidence>
<keyword evidence="9" id="KW-0067">ATP-binding</keyword>
<evidence type="ECO:0000256" key="3">
    <source>
        <dbReference type="ARBA" id="ARBA00012438"/>
    </source>
</evidence>
<dbReference type="InterPro" id="IPR005467">
    <property type="entry name" value="His_kinase_dom"/>
</dbReference>
<feature type="modified residue" description="4-aspartylphosphate" evidence="12">
    <location>
        <position position="1170"/>
    </location>
</feature>
<keyword evidence="13" id="KW-1133">Transmembrane helix</keyword>
<evidence type="ECO:0000256" key="11">
    <source>
        <dbReference type="ARBA" id="ARBA00023136"/>
    </source>
</evidence>
<dbReference type="Pfam" id="PF07495">
    <property type="entry name" value="Y_Y_Y"/>
    <property type="match status" value="1"/>
</dbReference>
<evidence type="ECO:0000256" key="1">
    <source>
        <dbReference type="ARBA" id="ARBA00000085"/>
    </source>
</evidence>
<dbReference type="PROSITE" id="PS50109">
    <property type="entry name" value="HIS_KIN"/>
    <property type="match status" value="1"/>
</dbReference>
<dbReference type="PANTHER" id="PTHR43547:SF2">
    <property type="entry name" value="HYBRID SIGNAL TRANSDUCTION HISTIDINE KINASE C"/>
    <property type="match status" value="1"/>
</dbReference>
<dbReference type="GO" id="GO:0005524">
    <property type="term" value="F:ATP binding"/>
    <property type="evidence" value="ECO:0007669"/>
    <property type="project" value="UniProtKB-KW"/>
</dbReference>
<dbReference type="InterPro" id="IPR004358">
    <property type="entry name" value="Sig_transdc_His_kin-like_C"/>
</dbReference>
<dbReference type="Gene3D" id="3.40.50.2300">
    <property type="match status" value="1"/>
</dbReference>
<evidence type="ECO:0000313" key="18">
    <source>
        <dbReference type="Proteomes" id="UP001239782"/>
    </source>
</evidence>
<evidence type="ECO:0000313" key="17">
    <source>
        <dbReference type="EMBL" id="WMS85929.1"/>
    </source>
</evidence>
<dbReference type="InterPro" id="IPR003594">
    <property type="entry name" value="HATPase_dom"/>
</dbReference>
<feature type="domain" description="Guanylate cyclase" evidence="16">
    <location>
        <begin position="1291"/>
        <end position="1426"/>
    </location>
</feature>
<evidence type="ECO:0000256" key="4">
    <source>
        <dbReference type="ARBA" id="ARBA00022475"/>
    </source>
</evidence>
<dbReference type="PANTHER" id="PTHR43547">
    <property type="entry name" value="TWO-COMPONENT HISTIDINE KINASE"/>
    <property type="match status" value="1"/>
</dbReference>
<evidence type="ECO:0000256" key="10">
    <source>
        <dbReference type="ARBA" id="ARBA00023012"/>
    </source>
</evidence>
<feature type="transmembrane region" description="Helical" evidence="13">
    <location>
        <begin position="815"/>
        <end position="834"/>
    </location>
</feature>